<name>A0A9W3DIM3_RAPSA</name>
<organism evidence="1 2">
    <name type="scientific">Raphanus sativus</name>
    <name type="common">Radish</name>
    <name type="synonym">Raphanus raphanistrum var. sativus</name>
    <dbReference type="NCBI Taxonomy" id="3726"/>
    <lineage>
        <taxon>Eukaryota</taxon>
        <taxon>Viridiplantae</taxon>
        <taxon>Streptophyta</taxon>
        <taxon>Embryophyta</taxon>
        <taxon>Tracheophyta</taxon>
        <taxon>Spermatophyta</taxon>
        <taxon>Magnoliopsida</taxon>
        <taxon>eudicotyledons</taxon>
        <taxon>Gunneridae</taxon>
        <taxon>Pentapetalae</taxon>
        <taxon>rosids</taxon>
        <taxon>malvids</taxon>
        <taxon>Brassicales</taxon>
        <taxon>Brassicaceae</taxon>
        <taxon>Brassiceae</taxon>
        <taxon>Raphanus</taxon>
    </lineage>
</organism>
<evidence type="ECO:0000313" key="1">
    <source>
        <dbReference type="Proteomes" id="UP000504610"/>
    </source>
</evidence>
<accession>A0A9W3DIM3</accession>
<dbReference type="KEGG" id="rsz:130494374"/>
<dbReference type="RefSeq" id="XP_056863637.1">
    <property type="nucleotide sequence ID" value="XM_057007657.1"/>
</dbReference>
<proteinExistence type="predicted"/>
<keyword evidence="1" id="KW-1185">Reference proteome</keyword>
<sequence>MNLYKNSQLISFINRRKNPYVVKRLMTNYMLQYDEKHQKPSYRPFPRIITAAVETKPVPADLKGERQAVRHKARIYHNQQRPKSAVKAVWVGWNWSVLARQSWYCYKSSKKSDVV</sequence>
<protein>
    <submittedName>
        <fullName evidence="2">Uncharacterized protein LOC130494374</fullName>
    </submittedName>
</protein>
<dbReference type="AlphaFoldDB" id="A0A9W3DIM3"/>
<reference evidence="2" key="2">
    <citation type="submission" date="2025-08" db="UniProtKB">
        <authorList>
            <consortium name="RefSeq"/>
        </authorList>
    </citation>
    <scope>IDENTIFICATION</scope>
    <source>
        <tissue evidence="2">Leaf</tissue>
    </source>
</reference>
<reference evidence="1" key="1">
    <citation type="journal article" date="2019" name="Database">
        <title>The radish genome database (RadishGD): an integrated information resource for radish genomics.</title>
        <authorList>
            <person name="Yu H.J."/>
            <person name="Baek S."/>
            <person name="Lee Y.J."/>
            <person name="Cho A."/>
            <person name="Mun J.H."/>
        </authorList>
    </citation>
    <scope>NUCLEOTIDE SEQUENCE [LARGE SCALE GENOMIC DNA]</scope>
    <source>
        <strain evidence="1">cv. WK10039</strain>
    </source>
</reference>
<dbReference type="OrthoDB" id="10525175at2759"/>
<gene>
    <name evidence="2" type="primary">LOC130494374</name>
</gene>
<dbReference type="Proteomes" id="UP000504610">
    <property type="component" value="Chromosome 4"/>
</dbReference>
<dbReference type="GeneID" id="130494374"/>
<evidence type="ECO:0000313" key="2">
    <source>
        <dbReference type="RefSeq" id="XP_056863637.1"/>
    </source>
</evidence>